<accession>A0A3D4V9Q3</accession>
<dbReference type="PROSITE" id="PS51257">
    <property type="entry name" value="PROKAR_LIPOPROTEIN"/>
    <property type="match status" value="1"/>
</dbReference>
<evidence type="ECO:0000313" key="4">
    <source>
        <dbReference type="Proteomes" id="UP000264071"/>
    </source>
</evidence>
<dbReference type="AlphaFoldDB" id="A0A3D4V9Q3"/>
<dbReference type="Gene3D" id="3.40.50.11550">
    <property type="match status" value="1"/>
</dbReference>
<proteinExistence type="predicted"/>
<dbReference type="Proteomes" id="UP000264071">
    <property type="component" value="Unassembled WGS sequence"/>
</dbReference>
<dbReference type="CDD" id="cd14727">
    <property type="entry name" value="ChanN-like"/>
    <property type="match status" value="1"/>
</dbReference>
<dbReference type="EMBL" id="DPIY01000010">
    <property type="protein sequence ID" value="HCT57835.1"/>
    <property type="molecule type" value="Genomic_DNA"/>
</dbReference>
<gene>
    <name evidence="3" type="ORF">DGD08_11595</name>
</gene>
<reference evidence="3 4" key="1">
    <citation type="journal article" date="2018" name="Nat. Biotechnol.">
        <title>A standardized bacterial taxonomy based on genome phylogeny substantially revises the tree of life.</title>
        <authorList>
            <person name="Parks D.H."/>
            <person name="Chuvochina M."/>
            <person name="Waite D.W."/>
            <person name="Rinke C."/>
            <person name="Skarshewski A."/>
            <person name="Chaumeil P.A."/>
            <person name="Hugenholtz P."/>
        </authorList>
    </citation>
    <scope>NUCLEOTIDE SEQUENCE [LARGE SCALE GENOMIC DNA]</scope>
    <source>
        <strain evidence="3">UBA8844</strain>
    </source>
</reference>
<sequence>MNVRLRASRRVHHLLTGALLLLTAACAGRPSTTSASGSPAALRVYDSKAGKFVGFSQLIDAAAQRDFVFFGEQHDDPATHAAEHAVLAALGERRPRVIVSLEMFERDVQPLLDQYLAGTISEANFLAGSRPWDRYTTDYRPMVELARVHGWPVVASNIPRPLASGVSRRGLATFDTLNARDKRYVAREHNCPRDRYYDLFAEAMGGHGAGGGPPTASDVAAMQAMTMRFYEAQCTKDEAMGEAIADAWKTAPKGTLIYHVDGAFHSDYGLGTVERAKRRAPSASSIILTAIPVPDLAKIDPATHREKADYVLFTRAPK</sequence>
<dbReference type="Pfam" id="PF04187">
    <property type="entry name" value="Cofac_haem_bdg"/>
    <property type="match status" value="1"/>
</dbReference>
<evidence type="ECO:0000256" key="1">
    <source>
        <dbReference type="SAM" id="SignalP"/>
    </source>
</evidence>
<keyword evidence="1" id="KW-0732">Signal</keyword>
<organism evidence="3 4">
    <name type="scientific">Gemmatimonas aurantiaca</name>
    <dbReference type="NCBI Taxonomy" id="173480"/>
    <lineage>
        <taxon>Bacteria</taxon>
        <taxon>Pseudomonadati</taxon>
        <taxon>Gemmatimonadota</taxon>
        <taxon>Gemmatimonadia</taxon>
        <taxon>Gemmatimonadales</taxon>
        <taxon>Gemmatimonadaceae</taxon>
        <taxon>Gemmatimonas</taxon>
    </lineage>
</organism>
<feature type="domain" description="Haem-binding uptake Tiki superfamily ChaN" evidence="2">
    <location>
        <begin position="58"/>
        <end position="275"/>
    </location>
</feature>
<evidence type="ECO:0000313" key="3">
    <source>
        <dbReference type="EMBL" id="HCT57835.1"/>
    </source>
</evidence>
<dbReference type="SUPFAM" id="SSF159501">
    <property type="entry name" value="EreA/ChaN-like"/>
    <property type="match status" value="1"/>
</dbReference>
<name>A0A3D4V9Q3_9BACT</name>
<dbReference type="InterPro" id="IPR007314">
    <property type="entry name" value="Cofac_haem-bd_dom"/>
</dbReference>
<comment type="caution">
    <text evidence="3">The sequence shown here is derived from an EMBL/GenBank/DDBJ whole genome shotgun (WGS) entry which is preliminary data.</text>
</comment>
<evidence type="ECO:0000259" key="2">
    <source>
        <dbReference type="Pfam" id="PF04187"/>
    </source>
</evidence>
<feature type="chain" id="PRO_5017708695" description="Haem-binding uptake Tiki superfamily ChaN domain-containing protein" evidence="1">
    <location>
        <begin position="28"/>
        <end position="318"/>
    </location>
</feature>
<protein>
    <recommendedName>
        <fullName evidence="2">Haem-binding uptake Tiki superfamily ChaN domain-containing protein</fullName>
    </recommendedName>
</protein>
<feature type="signal peptide" evidence="1">
    <location>
        <begin position="1"/>
        <end position="27"/>
    </location>
</feature>